<evidence type="ECO:0000259" key="1">
    <source>
        <dbReference type="Pfam" id="PF06048"/>
    </source>
</evidence>
<gene>
    <name evidence="2" type="ORF">I6I06_16510</name>
</gene>
<keyword evidence="3" id="KW-1185">Reference proteome</keyword>
<proteinExistence type="predicted"/>
<feature type="domain" description="DUF927" evidence="1">
    <location>
        <begin position="4"/>
        <end position="97"/>
    </location>
</feature>
<dbReference type="Proteomes" id="UP000595610">
    <property type="component" value="Chromosome 1"/>
</dbReference>
<dbReference type="InterPro" id="IPR027417">
    <property type="entry name" value="P-loop_NTPase"/>
</dbReference>
<accession>A0A7T4N251</accession>
<protein>
    <submittedName>
        <fullName evidence="2">DUF927 domain-containing protein</fullName>
    </submittedName>
</protein>
<dbReference type="InterPro" id="IPR009270">
    <property type="entry name" value="DUF927"/>
</dbReference>
<dbReference type="AlphaFoldDB" id="A0A7T4N251"/>
<evidence type="ECO:0000313" key="3">
    <source>
        <dbReference type="Proteomes" id="UP000595610"/>
    </source>
</evidence>
<sequence length="384" mass="40557">MILKSGGIHIFGKSGSGKTTTAKVGASAWGSPGQQVLSWDSTALALSNAAAARNDGLMLLDELGQGSPDAVARASYVVFNGVSRMQGARDGGNREQARWRVLVLSTGEIDLAGFMSGGGHRTRAGQEVRLASLPADAGKGFGAFDHLSGHADSGELAEALDDAARDNHGVVGRAFVEHIAENRESAVARLRVAIKRVHDGLPEGASGQVRRVAARFAVVAEALEIATDVALTGWDAGDGRTAVMSCFSAWLSRFGAGNREDQQITEQAESWFGLHAAGRFIDCRDAAQPDWPPRIQSCAGYLKLDASGALFWLVDRGVFANEIAKGFDCSAAADVLAVAGMLTKGSDGKATSKHKTPDRPGGDARRFYKFVRTARADPDEYQDQ</sequence>
<name>A0A7T4N251_9BURK</name>
<reference evidence="2 3" key="1">
    <citation type="submission" date="2020-12" db="EMBL/GenBank/DDBJ databases">
        <title>FDA dAtabase for Regulatory Grade micrObial Sequences (FDA-ARGOS): Supporting development and validation of Infectious Disease Dx tests.</title>
        <authorList>
            <person name="Nelson B."/>
            <person name="Plummer A."/>
            <person name="Tallon L."/>
            <person name="Sadzewicz L."/>
            <person name="Zhao X."/>
            <person name="Boylan J."/>
            <person name="Ott S."/>
            <person name="Bowen H."/>
            <person name="Vavikolanu K."/>
            <person name="Mehta A."/>
            <person name="Aluvathingal J."/>
            <person name="Nadendla S."/>
            <person name="Myers T."/>
            <person name="Yan Y."/>
            <person name="Sichtig H."/>
        </authorList>
    </citation>
    <scope>NUCLEOTIDE SEQUENCE [LARGE SCALE GENOMIC DNA]</scope>
    <source>
        <strain evidence="2 3">FDAARGOS_1049</strain>
    </source>
</reference>
<dbReference type="KEGG" id="pgis:I6I06_16510"/>
<evidence type="ECO:0000313" key="2">
    <source>
        <dbReference type="EMBL" id="QQC63867.1"/>
    </source>
</evidence>
<organism evidence="2 3">
    <name type="scientific">Paraburkholderia ginsengisoli</name>
    <dbReference type="NCBI Taxonomy" id="311231"/>
    <lineage>
        <taxon>Bacteria</taxon>
        <taxon>Pseudomonadati</taxon>
        <taxon>Pseudomonadota</taxon>
        <taxon>Betaproteobacteria</taxon>
        <taxon>Burkholderiales</taxon>
        <taxon>Burkholderiaceae</taxon>
        <taxon>Paraburkholderia</taxon>
    </lineage>
</organism>
<dbReference type="EMBL" id="CP066075">
    <property type="protein sequence ID" value="QQC63867.1"/>
    <property type="molecule type" value="Genomic_DNA"/>
</dbReference>
<dbReference type="Pfam" id="PF06048">
    <property type="entry name" value="DUF927"/>
    <property type="match status" value="1"/>
</dbReference>
<dbReference type="SUPFAM" id="SSF52540">
    <property type="entry name" value="P-loop containing nucleoside triphosphate hydrolases"/>
    <property type="match status" value="1"/>
</dbReference>